<feature type="transmembrane region" description="Helical" evidence="1">
    <location>
        <begin position="36"/>
        <end position="62"/>
    </location>
</feature>
<dbReference type="Proteomes" id="UP000245137">
    <property type="component" value="Unassembled WGS sequence"/>
</dbReference>
<dbReference type="AlphaFoldDB" id="A0A2U1SNN6"/>
<gene>
    <name evidence="2" type="ORF">C5689_14080</name>
    <name evidence="3" type="ORF">FM996_06780</name>
</gene>
<dbReference type="EMBL" id="PUIV01000025">
    <property type="protein sequence ID" value="PWB93220.1"/>
    <property type="molecule type" value="Genomic_DNA"/>
</dbReference>
<evidence type="ECO:0000313" key="2">
    <source>
        <dbReference type="EMBL" id="PWB93220.1"/>
    </source>
</evidence>
<keyword evidence="4" id="KW-1185">Reference proteome</keyword>
<evidence type="ECO:0000313" key="5">
    <source>
        <dbReference type="Proteomes" id="UP000316781"/>
    </source>
</evidence>
<dbReference type="Proteomes" id="UP000316781">
    <property type="component" value="Unassembled WGS sequence"/>
</dbReference>
<evidence type="ECO:0000256" key="1">
    <source>
        <dbReference type="SAM" id="Phobius"/>
    </source>
</evidence>
<feature type="transmembrane region" description="Helical" evidence="1">
    <location>
        <begin position="6"/>
        <end position="24"/>
    </location>
</feature>
<reference evidence="2" key="2">
    <citation type="submission" date="2018-02" db="EMBL/GenBank/DDBJ databases">
        <authorList>
            <person name="Cohen D.B."/>
            <person name="Kent A.D."/>
        </authorList>
    </citation>
    <scope>NUCLEOTIDE SEQUENCE</scope>
    <source>
        <strain evidence="2">DSM 17706</strain>
    </source>
</reference>
<dbReference type="Pfam" id="PF19606">
    <property type="entry name" value="DUF6111"/>
    <property type="match status" value="1"/>
</dbReference>
<keyword evidence="1" id="KW-1133">Transmembrane helix</keyword>
<accession>A0A2U1SNN6</accession>
<name>A0A2U1SNN6_METSR</name>
<evidence type="ECO:0000313" key="4">
    <source>
        <dbReference type="Proteomes" id="UP000245137"/>
    </source>
</evidence>
<evidence type="ECO:0000313" key="3">
    <source>
        <dbReference type="EMBL" id="TRL35748.1"/>
    </source>
</evidence>
<dbReference type="InterPro" id="IPR046093">
    <property type="entry name" value="DUF6111"/>
</dbReference>
<keyword evidence="1" id="KW-0472">Membrane</keyword>
<sequence length="86" mass="9511">MWRVIVQPALLFVTPFVAYALYLLARRRWPFVAALWTRGVVSSLAIAGLAIAIAGFVFLALLSPRNEGTYVPAHIEDGRLAPGRFQ</sequence>
<dbReference type="OrthoDB" id="7366326at2"/>
<protein>
    <submittedName>
        <fullName evidence="2">Uncharacterized protein</fullName>
    </submittedName>
</protein>
<organism evidence="2 4">
    <name type="scientific">Methylosinus sporium</name>
    <dbReference type="NCBI Taxonomy" id="428"/>
    <lineage>
        <taxon>Bacteria</taxon>
        <taxon>Pseudomonadati</taxon>
        <taxon>Pseudomonadota</taxon>
        <taxon>Alphaproteobacteria</taxon>
        <taxon>Hyphomicrobiales</taxon>
        <taxon>Methylocystaceae</taxon>
        <taxon>Methylosinus</taxon>
    </lineage>
</organism>
<reference evidence="3 5" key="3">
    <citation type="submission" date="2019-07" db="EMBL/GenBank/DDBJ databases">
        <title>Ln-dependent methylotrophs.</title>
        <authorList>
            <person name="Tani A."/>
        </authorList>
    </citation>
    <scope>NUCLEOTIDE SEQUENCE [LARGE SCALE GENOMIC DNA]</scope>
    <source>
        <strain evidence="3 5">SM89A</strain>
    </source>
</reference>
<dbReference type="EMBL" id="VJMF01000027">
    <property type="protein sequence ID" value="TRL35748.1"/>
    <property type="molecule type" value="Genomic_DNA"/>
</dbReference>
<keyword evidence="1" id="KW-0812">Transmembrane</keyword>
<dbReference type="RefSeq" id="WP_108917906.1">
    <property type="nucleotide sequence ID" value="NZ_BGJY01000007.1"/>
</dbReference>
<comment type="caution">
    <text evidence="2">The sequence shown here is derived from an EMBL/GenBank/DDBJ whole genome shotgun (WGS) entry which is preliminary data.</text>
</comment>
<reference evidence="2 4" key="1">
    <citation type="journal article" date="2018" name="Appl. Microbiol. Biotechnol.">
        <title>Co-cultivation of the strictly anaerobic methanogen Methanosarcina barkeri with aerobic methanotrophs in an oxygen-limited membrane bioreactor.</title>
        <authorList>
            <person name="In 't Zandt M.H."/>
            <person name="van den Bosch T.J.M."/>
            <person name="Rijkers R."/>
            <person name="van Kessel M.A.H.J."/>
            <person name="Jetten M.S.M."/>
            <person name="Welte C.U."/>
        </authorList>
    </citation>
    <scope>NUCLEOTIDE SEQUENCE [LARGE SCALE GENOMIC DNA]</scope>
    <source>
        <strain evidence="2 4">DSM 17706</strain>
    </source>
</reference>
<proteinExistence type="predicted"/>